<dbReference type="CDD" id="cd06550">
    <property type="entry name" value="TM_ABC_iron-siderophores_like"/>
    <property type="match status" value="1"/>
</dbReference>
<proteinExistence type="inferred from homology"/>
<evidence type="ECO:0000256" key="8">
    <source>
        <dbReference type="SAM" id="Phobius"/>
    </source>
</evidence>
<dbReference type="Pfam" id="PF01032">
    <property type="entry name" value="FecCD"/>
    <property type="match status" value="1"/>
</dbReference>
<evidence type="ECO:0000256" key="7">
    <source>
        <dbReference type="ARBA" id="ARBA00023136"/>
    </source>
</evidence>
<dbReference type="OrthoDB" id="57034at2157"/>
<keyword evidence="10" id="KW-1185">Reference proteome</keyword>
<dbReference type="GeneID" id="78448749"/>
<evidence type="ECO:0000256" key="6">
    <source>
        <dbReference type="ARBA" id="ARBA00022989"/>
    </source>
</evidence>
<gene>
    <name evidence="9" type="ordered locus">TK2209</name>
</gene>
<keyword evidence="6 8" id="KW-1133">Transmembrane helix</keyword>
<dbReference type="EnsemblBacteria" id="BAD86398">
    <property type="protein sequence ID" value="BAD86398"/>
    <property type="gene ID" value="TK2209"/>
</dbReference>
<dbReference type="KEGG" id="tko:TK2209"/>
<protein>
    <submittedName>
        <fullName evidence="9">ABC-type iron(III)-siderophore transport system, permease component</fullName>
    </submittedName>
</protein>
<dbReference type="PATRIC" id="fig|69014.16.peg.2164"/>
<organism evidence="9 10">
    <name type="scientific">Thermococcus kodakarensis (strain ATCC BAA-918 / JCM 12380 / KOD1)</name>
    <name type="common">Pyrococcus kodakaraensis (strain KOD1)</name>
    <dbReference type="NCBI Taxonomy" id="69014"/>
    <lineage>
        <taxon>Archaea</taxon>
        <taxon>Methanobacteriati</taxon>
        <taxon>Methanobacteriota</taxon>
        <taxon>Thermococci</taxon>
        <taxon>Thermococcales</taxon>
        <taxon>Thermococcaceae</taxon>
        <taxon>Thermococcus</taxon>
    </lineage>
</organism>
<dbReference type="SUPFAM" id="SSF81345">
    <property type="entry name" value="ABC transporter involved in vitamin B12 uptake, BtuC"/>
    <property type="match status" value="1"/>
</dbReference>
<dbReference type="InterPro" id="IPR000522">
    <property type="entry name" value="ABC_transptr_permease_BtuC"/>
</dbReference>
<feature type="transmembrane region" description="Helical" evidence="8">
    <location>
        <begin position="286"/>
        <end position="303"/>
    </location>
</feature>
<reference evidence="9 10" key="1">
    <citation type="journal article" date="2005" name="Genome Res.">
        <title>Complete genome sequence of the hyperthermophilic archaeon Thermococcus kodakaraensis KOD1 and comparison with Pyrococcus genomes.</title>
        <authorList>
            <person name="Fukui T."/>
            <person name="Atomi H."/>
            <person name="Kanai T."/>
            <person name="Matsumi R."/>
            <person name="Fujiwara S."/>
            <person name="Imanaka T."/>
        </authorList>
    </citation>
    <scope>NUCLEOTIDE SEQUENCE [LARGE SCALE GENOMIC DNA]</scope>
    <source>
        <strain evidence="10">ATCC BAA-918 / JCM 12380 / KOD1</strain>
    </source>
</reference>
<dbReference type="eggNOG" id="arCOG01007">
    <property type="taxonomic scope" value="Archaea"/>
</dbReference>
<feature type="transmembrane region" description="Helical" evidence="8">
    <location>
        <begin position="71"/>
        <end position="91"/>
    </location>
</feature>
<dbReference type="FunFam" id="1.10.3470.10:FF:000001">
    <property type="entry name" value="Vitamin B12 ABC transporter permease BtuC"/>
    <property type="match status" value="1"/>
</dbReference>
<evidence type="ECO:0000256" key="2">
    <source>
        <dbReference type="ARBA" id="ARBA00007935"/>
    </source>
</evidence>
<keyword evidence="4" id="KW-1003">Cell membrane</keyword>
<dbReference type="Gene3D" id="1.10.3470.10">
    <property type="entry name" value="ABC transporter involved in vitamin B12 uptake, BtuC"/>
    <property type="match status" value="1"/>
</dbReference>
<dbReference type="AlphaFoldDB" id="Q5JHL6"/>
<sequence length="337" mass="36667">MRKIIPALIVLSLLSIFLGVYIGPVGLSPSDVTSGIAYGVKVTLSRFFPFNLGEPPKYFSIIWKIRLPEVLLAYLVGLSLASAGVASQALFRNPLADPYIIGISSGAAFGAALSLLVGITYMPYLSLAFSFLSVFIVYSLARTNGKVPVDTLLLAGIAYGFLANAATWYIYVTHPHNAYITWTWLLGSFNGAEWKEVLIMLVVSSLGTGFLIWKWRELNLILLGEESIALGLDLHLYRKVFLGVIATLTAFAVYTSGVIGFVGLVSPHIMRIILGPNHRELTPSTALFGGILLVVADLLARTVAKPQVIPVGIITAFMGAPFFLYLLMKHKRGELMR</sequence>
<dbReference type="Proteomes" id="UP000000536">
    <property type="component" value="Chromosome"/>
</dbReference>
<evidence type="ECO:0000313" key="10">
    <source>
        <dbReference type="Proteomes" id="UP000000536"/>
    </source>
</evidence>
<comment type="subcellular location">
    <subcellularLocation>
        <location evidence="1">Cell membrane</location>
        <topology evidence="1">Multi-pass membrane protein</topology>
    </subcellularLocation>
</comment>
<dbReference type="InterPro" id="IPR037294">
    <property type="entry name" value="ABC_BtuC-like"/>
</dbReference>
<feature type="transmembrane region" description="Helical" evidence="8">
    <location>
        <begin position="97"/>
        <end position="117"/>
    </location>
</feature>
<dbReference type="EMBL" id="AP006878">
    <property type="protein sequence ID" value="BAD86398.1"/>
    <property type="molecule type" value="Genomic_DNA"/>
</dbReference>
<keyword evidence="7 8" id="KW-0472">Membrane</keyword>
<evidence type="ECO:0000256" key="4">
    <source>
        <dbReference type="ARBA" id="ARBA00022475"/>
    </source>
</evidence>
<dbReference type="HOGENOM" id="CLU_013016_0_1_2"/>
<evidence type="ECO:0000256" key="1">
    <source>
        <dbReference type="ARBA" id="ARBA00004651"/>
    </source>
</evidence>
<dbReference type="PANTHER" id="PTHR30472:SF25">
    <property type="entry name" value="ABC TRANSPORTER PERMEASE PROTEIN MJ0876-RELATED"/>
    <property type="match status" value="1"/>
</dbReference>
<evidence type="ECO:0000256" key="3">
    <source>
        <dbReference type="ARBA" id="ARBA00022448"/>
    </source>
</evidence>
<keyword evidence="5 8" id="KW-0812">Transmembrane</keyword>
<dbReference type="PANTHER" id="PTHR30472">
    <property type="entry name" value="FERRIC ENTEROBACTIN TRANSPORT SYSTEM PERMEASE PROTEIN"/>
    <property type="match status" value="1"/>
</dbReference>
<feature type="transmembrane region" description="Helical" evidence="8">
    <location>
        <begin position="124"/>
        <end position="141"/>
    </location>
</feature>
<feature type="transmembrane region" description="Helical" evidence="8">
    <location>
        <begin position="153"/>
        <end position="172"/>
    </location>
</feature>
<evidence type="ECO:0000256" key="5">
    <source>
        <dbReference type="ARBA" id="ARBA00022692"/>
    </source>
</evidence>
<dbReference type="InParanoid" id="Q5JHL6"/>
<evidence type="ECO:0000313" key="9">
    <source>
        <dbReference type="EMBL" id="BAD86398.1"/>
    </source>
</evidence>
<feature type="transmembrane region" description="Helical" evidence="8">
    <location>
        <begin position="240"/>
        <end position="265"/>
    </location>
</feature>
<comment type="similarity">
    <text evidence="2">Belongs to the binding-protein-dependent transport system permease family. FecCD subfamily.</text>
</comment>
<accession>Q5JHL6</accession>
<feature type="transmembrane region" description="Helical" evidence="8">
    <location>
        <begin position="309"/>
        <end position="328"/>
    </location>
</feature>
<keyword evidence="3" id="KW-0813">Transport</keyword>
<dbReference type="GO" id="GO:0005886">
    <property type="term" value="C:plasma membrane"/>
    <property type="evidence" value="ECO:0000318"/>
    <property type="project" value="GO_Central"/>
</dbReference>
<name>Q5JHL6_THEKO</name>
<dbReference type="PhylomeDB" id="Q5JHL6"/>
<dbReference type="STRING" id="69014.TK2209"/>
<dbReference type="GO" id="GO:0022857">
    <property type="term" value="F:transmembrane transporter activity"/>
    <property type="evidence" value="ECO:0000318"/>
    <property type="project" value="GO_Central"/>
</dbReference>
<dbReference type="RefSeq" id="WP_011251159.1">
    <property type="nucleotide sequence ID" value="NC_006624.1"/>
</dbReference>